<name>A0ABD3AFD8_9GENT</name>
<protein>
    <submittedName>
        <fullName evidence="1">Uncharacterized protein</fullName>
    </submittedName>
</protein>
<comment type="caution">
    <text evidence="1">The sequence shown here is derived from an EMBL/GenBank/DDBJ whole genome shotgun (WGS) entry which is preliminary data.</text>
</comment>
<keyword evidence="2" id="KW-1185">Reference proteome</keyword>
<dbReference type="Proteomes" id="UP001630127">
    <property type="component" value="Unassembled WGS sequence"/>
</dbReference>
<dbReference type="AlphaFoldDB" id="A0ABD3AFD8"/>
<accession>A0ABD3AFD8</accession>
<dbReference type="EMBL" id="JBJUIK010000004">
    <property type="protein sequence ID" value="KAL3530442.1"/>
    <property type="molecule type" value="Genomic_DNA"/>
</dbReference>
<evidence type="ECO:0000313" key="2">
    <source>
        <dbReference type="Proteomes" id="UP001630127"/>
    </source>
</evidence>
<evidence type="ECO:0000313" key="1">
    <source>
        <dbReference type="EMBL" id="KAL3530442.1"/>
    </source>
</evidence>
<sequence>MDLNEAVVAVPTTIAATVTKAVVFVASPIATAVTTVTDAVSAGATKWREAEEDYWGKGKRRGYGEGFCVGGRGLGGVDKRAAGRWMRRKRERDRAEQDCGEVEGERKGGYGKAVAELERWKRKRRREIGGG</sequence>
<proteinExistence type="predicted"/>
<organism evidence="1 2">
    <name type="scientific">Cinchona calisaya</name>
    <dbReference type="NCBI Taxonomy" id="153742"/>
    <lineage>
        <taxon>Eukaryota</taxon>
        <taxon>Viridiplantae</taxon>
        <taxon>Streptophyta</taxon>
        <taxon>Embryophyta</taxon>
        <taxon>Tracheophyta</taxon>
        <taxon>Spermatophyta</taxon>
        <taxon>Magnoliopsida</taxon>
        <taxon>eudicotyledons</taxon>
        <taxon>Gunneridae</taxon>
        <taxon>Pentapetalae</taxon>
        <taxon>asterids</taxon>
        <taxon>lamiids</taxon>
        <taxon>Gentianales</taxon>
        <taxon>Rubiaceae</taxon>
        <taxon>Cinchonoideae</taxon>
        <taxon>Cinchoneae</taxon>
        <taxon>Cinchona</taxon>
    </lineage>
</organism>
<reference evidence="1 2" key="1">
    <citation type="submission" date="2024-11" db="EMBL/GenBank/DDBJ databases">
        <title>A near-complete genome assembly of Cinchona calisaya.</title>
        <authorList>
            <person name="Lian D.C."/>
            <person name="Zhao X.W."/>
            <person name="Wei L."/>
        </authorList>
    </citation>
    <scope>NUCLEOTIDE SEQUENCE [LARGE SCALE GENOMIC DNA]</scope>
    <source>
        <tissue evidence="1">Nenye</tissue>
    </source>
</reference>
<gene>
    <name evidence="1" type="ORF">ACH5RR_009764</name>
</gene>